<dbReference type="Proteomes" id="UP001223586">
    <property type="component" value="Unassembled WGS sequence"/>
</dbReference>
<evidence type="ECO:0000256" key="1">
    <source>
        <dbReference type="SAM" id="Phobius"/>
    </source>
</evidence>
<proteinExistence type="predicted"/>
<dbReference type="Gene3D" id="1.20.1730.10">
    <property type="entry name" value="Sodium/glucose cotransporter"/>
    <property type="match status" value="1"/>
</dbReference>
<comment type="caution">
    <text evidence="2">The sequence shown here is derived from an EMBL/GenBank/DDBJ whole genome shotgun (WGS) entry which is preliminary data.</text>
</comment>
<keyword evidence="3" id="KW-1185">Reference proteome</keyword>
<keyword evidence="1" id="KW-1133">Transmembrane helix</keyword>
<reference evidence="2 3" key="1">
    <citation type="submission" date="2023-07" db="EMBL/GenBank/DDBJ databases">
        <title>Genomic Encyclopedia of Type Strains, Phase IV (KMG-IV): sequencing the most valuable type-strain genomes for metagenomic binning, comparative biology and taxonomic classification.</title>
        <authorList>
            <person name="Goeker M."/>
        </authorList>
    </citation>
    <scope>NUCLEOTIDE SEQUENCE [LARGE SCALE GENOMIC DNA]</scope>
    <source>
        <strain evidence="2 3">DSM 23837</strain>
    </source>
</reference>
<dbReference type="InterPro" id="IPR038377">
    <property type="entry name" value="Na/Glc_symporter_sf"/>
</dbReference>
<feature type="transmembrane region" description="Helical" evidence="1">
    <location>
        <begin position="36"/>
        <end position="56"/>
    </location>
</feature>
<keyword evidence="1" id="KW-0472">Membrane</keyword>
<feature type="transmembrane region" description="Helical" evidence="1">
    <location>
        <begin position="7"/>
        <end position="24"/>
    </location>
</feature>
<dbReference type="RefSeq" id="WP_307230492.1">
    <property type="nucleotide sequence ID" value="NZ_JAUSTT010000017.1"/>
</dbReference>
<evidence type="ECO:0000313" key="2">
    <source>
        <dbReference type="EMBL" id="MDQ0176936.1"/>
    </source>
</evidence>
<name>A0ABT9WUF5_9BACI</name>
<feature type="transmembrane region" description="Helical" evidence="1">
    <location>
        <begin position="115"/>
        <end position="134"/>
    </location>
</feature>
<dbReference type="EMBL" id="JAUSTT010000017">
    <property type="protein sequence ID" value="MDQ0176936.1"/>
    <property type="molecule type" value="Genomic_DNA"/>
</dbReference>
<dbReference type="InterPro" id="IPR038728">
    <property type="entry name" value="YkvI-like"/>
</dbReference>
<feature type="transmembrane region" description="Helical" evidence="1">
    <location>
        <begin position="262"/>
        <end position="286"/>
    </location>
</feature>
<gene>
    <name evidence="2" type="ORF">J2S08_002815</name>
</gene>
<feature type="transmembrane region" description="Helical" evidence="1">
    <location>
        <begin position="190"/>
        <end position="209"/>
    </location>
</feature>
<protein>
    <submittedName>
        <fullName evidence="2">Membrane protein YkvI</fullName>
    </submittedName>
</protein>
<feature type="transmembrane region" description="Helical" evidence="1">
    <location>
        <begin position="84"/>
        <end position="109"/>
    </location>
</feature>
<dbReference type="PANTHER" id="PTHR37814:SF1">
    <property type="entry name" value="MEMBRANE PROTEIN"/>
    <property type="match status" value="1"/>
</dbReference>
<dbReference type="PANTHER" id="PTHR37814">
    <property type="entry name" value="CONSERVED MEMBRANE PROTEIN"/>
    <property type="match status" value="1"/>
</dbReference>
<evidence type="ECO:0000313" key="3">
    <source>
        <dbReference type="Proteomes" id="UP001223586"/>
    </source>
</evidence>
<feature type="transmembrane region" description="Helical" evidence="1">
    <location>
        <begin position="323"/>
        <end position="341"/>
    </location>
</feature>
<feature type="transmembrane region" description="Helical" evidence="1">
    <location>
        <begin position="221"/>
        <end position="242"/>
    </location>
</feature>
<organism evidence="2 3">
    <name type="scientific">Bacillus chungangensis</name>
    <dbReference type="NCBI Taxonomy" id="587633"/>
    <lineage>
        <taxon>Bacteria</taxon>
        <taxon>Bacillati</taxon>
        <taxon>Bacillota</taxon>
        <taxon>Bacilli</taxon>
        <taxon>Bacillales</taxon>
        <taxon>Bacillaceae</taxon>
        <taxon>Bacillus</taxon>
    </lineage>
</organism>
<accession>A0ABT9WUF5</accession>
<keyword evidence="1" id="KW-0812">Transmembrane</keyword>
<sequence length="345" mass="38295">MQKWHGAFQIAFVYTGTVVGAGFATGKEIVAFFSRYGLFGFFGILLAGYALIVLGAKMMETAIEVKAASYEDLTVFLFGKKAAILMNVIILIMLIGVSGVMISGTGALFEEHLNINREAGMILTLFLTFLVMLIGTRGIVAVNVIVVPMMICFNLLLAVKAISKPDFLSFFIAIPDNSFTHWWKSFLSPFSYAAFNLTLAQAVLVPLAAEVNDKKIVRLGGIIGGFFLTVILLASHVAIVSLPDFSLYDIPMAVVVKSGMAGLYFIYLFMIYGEIFTSIIGNIYGLEKQISHYLSLRKIWLVSVILIVIYMIGNVEYGPLLSWLYPFFGYISMFFLMLLWWKKPT</sequence>
<feature type="transmembrane region" description="Helical" evidence="1">
    <location>
        <begin position="298"/>
        <end position="317"/>
    </location>
</feature>